<evidence type="ECO:0000313" key="4">
    <source>
        <dbReference type="Proteomes" id="UP001165063"/>
    </source>
</evidence>
<dbReference type="Pfam" id="PF01984">
    <property type="entry name" value="dsDNA_bind"/>
    <property type="match status" value="1"/>
</dbReference>
<dbReference type="InterPro" id="IPR002836">
    <property type="entry name" value="PDCD5-like"/>
</dbReference>
<dbReference type="PANTHER" id="PTHR10840:SF0">
    <property type="entry name" value="PROGRAMMED CELL DEATH PROTEIN 5"/>
    <property type="match status" value="1"/>
</dbReference>
<gene>
    <name evidence="3" type="ORF">Amon01_000984400</name>
</gene>
<dbReference type="InterPro" id="IPR036883">
    <property type="entry name" value="PDCD5-like_sf"/>
</dbReference>
<reference evidence="3" key="1">
    <citation type="submission" date="2023-04" db="EMBL/GenBank/DDBJ databases">
        <title>Ambrosiozyma monospora NBRC 1965.</title>
        <authorList>
            <person name="Ichikawa N."/>
            <person name="Sato H."/>
            <person name="Tonouchi N."/>
        </authorList>
    </citation>
    <scope>NUCLEOTIDE SEQUENCE</scope>
    <source>
        <strain evidence="3">NBRC 1965</strain>
    </source>
</reference>
<dbReference type="Gene3D" id="1.10.8.140">
    <property type="entry name" value="PDCD5-like"/>
    <property type="match status" value="1"/>
</dbReference>
<dbReference type="PANTHER" id="PTHR10840">
    <property type="entry name" value="PROGRAMMED CELL DEATH PROTEIN 5"/>
    <property type="match status" value="1"/>
</dbReference>
<dbReference type="AlphaFoldDB" id="A0A9W6WKL5"/>
<feature type="region of interest" description="Disordered" evidence="2">
    <location>
        <begin position="18"/>
        <end position="42"/>
    </location>
</feature>
<proteinExistence type="inferred from homology"/>
<organism evidence="3 4">
    <name type="scientific">Ambrosiozyma monospora</name>
    <name type="common">Yeast</name>
    <name type="synonym">Endomycopsis monosporus</name>
    <dbReference type="NCBI Taxonomy" id="43982"/>
    <lineage>
        <taxon>Eukaryota</taxon>
        <taxon>Fungi</taxon>
        <taxon>Dikarya</taxon>
        <taxon>Ascomycota</taxon>
        <taxon>Saccharomycotina</taxon>
        <taxon>Pichiomycetes</taxon>
        <taxon>Pichiales</taxon>
        <taxon>Pichiaceae</taxon>
        <taxon>Ambrosiozyma</taxon>
    </lineage>
</organism>
<dbReference type="SUPFAM" id="SSF46950">
    <property type="entry name" value="Double-stranded DNA-binding domain"/>
    <property type="match status" value="1"/>
</dbReference>
<evidence type="ECO:0000313" key="3">
    <source>
        <dbReference type="EMBL" id="GME80432.1"/>
    </source>
</evidence>
<evidence type="ECO:0000256" key="2">
    <source>
        <dbReference type="SAM" id="MobiDB-lite"/>
    </source>
</evidence>
<dbReference type="PIRSF" id="PIRSF015730">
    <property type="entry name" value="TFAR19"/>
    <property type="match status" value="1"/>
</dbReference>
<accession>A0A9W6WKL5</accession>
<sequence>MEDAELAAIRAARLAELQRNAQGGSSSQQSNGKSQSGANPSQAIISQILETEAKERLSRVKLVKPERVQAVENYLVKLYQSGAVRTKITEDDIVEILEKVAKDERRGNQNKIVFNRREVSYGDDDDDDDFFD</sequence>
<evidence type="ECO:0000256" key="1">
    <source>
        <dbReference type="ARBA" id="ARBA00010490"/>
    </source>
</evidence>
<dbReference type="GO" id="GO:0003677">
    <property type="term" value="F:DNA binding"/>
    <property type="evidence" value="ECO:0007669"/>
    <property type="project" value="InterPro"/>
</dbReference>
<comment type="similarity">
    <text evidence="1">Belongs to the PDCD5 family.</text>
</comment>
<dbReference type="OrthoDB" id="10252486at2759"/>
<dbReference type="GO" id="GO:0005829">
    <property type="term" value="C:cytosol"/>
    <property type="evidence" value="ECO:0007669"/>
    <property type="project" value="TreeGrafter"/>
</dbReference>
<keyword evidence="4" id="KW-1185">Reference proteome</keyword>
<name>A0A9W6WKL5_AMBMO</name>
<dbReference type="EMBL" id="BSXU01014208">
    <property type="protein sequence ID" value="GME80432.1"/>
    <property type="molecule type" value="Genomic_DNA"/>
</dbReference>
<protein>
    <submittedName>
        <fullName evidence="3">Unnamed protein product</fullName>
    </submittedName>
</protein>
<dbReference type="GO" id="GO:0005634">
    <property type="term" value="C:nucleus"/>
    <property type="evidence" value="ECO:0007669"/>
    <property type="project" value="TreeGrafter"/>
</dbReference>
<feature type="compositionally biased region" description="Low complexity" evidence="2">
    <location>
        <begin position="18"/>
        <end position="37"/>
    </location>
</feature>
<dbReference type="Proteomes" id="UP001165063">
    <property type="component" value="Unassembled WGS sequence"/>
</dbReference>
<comment type="caution">
    <text evidence="3">The sequence shown here is derived from an EMBL/GenBank/DDBJ whole genome shotgun (WGS) entry which is preliminary data.</text>
</comment>